<dbReference type="AlphaFoldDB" id="A0AAE1YBI6"/>
<dbReference type="EMBL" id="JACGWO010000005">
    <property type="protein sequence ID" value="KAK4426613.1"/>
    <property type="molecule type" value="Genomic_DNA"/>
</dbReference>
<protein>
    <submittedName>
        <fullName evidence="1">Uncharacterized protein</fullName>
    </submittedName>
</protein>
<proteinExistence type="predicted"/>
<evidence type="ECO:0000313" key="2">
    <source>
        <dbReference type="Proteomes" id="UP001293254"/>
    </source>
</evidence>
<comment type="caution">
    <text evidence="1">The sequence shown here is derived from an EMBL/GenBank/DDBJ whole genome shotgun (WGS) entry which is preliminary data.</text>
</comment>
<sequence length="202" mass="21327">MDSLLIGPSKVDSVLGIWGFVEEVVDASDMNDGLLGAGTQADLVAQRSFVANVDDKGETSTPRDSSVNALVSELIKLVRTNTIPSDPVTTNFANFVHHDEEFVALDTVLSDMHIPYYPNFPSNHSSIFDSPTVPTSPVPPDSPTPPLPVPAQIHQNPLTTLLGRFGGTRAMSESDVEGVVDASDMNDGLLGAGTQADLVAKG</sequence>
<organism evidence="1 2">
    <name type="scientific">Sesamum alatum</name>
    <dbReference type="NCBI Taxonomy" id="300844"/>
    <lineage>
        <taxon>Eukaryota</taxon>
        <taxon>Viridiplantae</taxon>
        <taxon>Streptophyta</taxon>
        <taxon>Embryophyta</taxon>
        <taxon>Tracheophyta</taxon>
        <taxon>Spermatophyta</taxon>
        <taxon>Magnoliopsida</taxon>
        <taxon>eudicotyledons</taxon>
        <taxon>Gunneridae</taxon>
        <taxon>Pentapetalae</taxon>
        <taxon>asterids</taxon>
        <taxon>lamiids</taxon>
        <taxon>Lamiales</taxon>
        <taxon>Pedaliaceae</taxon>
        <taxon>Sesamum</taxon>
    </lineage>
</organism>
<evidence type="ECO:0000313" key="1">
    <source>
        <dbReference type="EMBL" id="KAK4426613.1"/>
    </source>
</evidence>
<dbReference type="Proteomes" id="UP001293254">
    <property type="component" value="Unassembled WGS sequence"/>
</dbReference>
<accession>A0AAE1YBI6</accession>
<gene>
    <name evidence="1" type="ORF">Salat_1430000</name>
</gene>
<name>A0AAE1YBI6_9LAMI</name>
<reference evidence="1" key="2">
    <citation type="journal article" date="2024" name="Plant">
        <title>Genomic evolution and insights into agronomic trait innovations of Sesamum species.</title>
        <authorList>
            <person name="Miao H."/>
            <person name="Wang L."/>
            <person name="Qu L."/>
            <person name="Liu H."/>
            <person name="Sun Y."/>
            <person name="Le M."/>
            <person name="Wang Q."/>
            <person name="Wei S."/>
            <person name="Zheng Y."/>
            <person name="Lin W."/>
            <person name="Duan Y."/>
            <person name="Cao H."/>
            <person name="Xiong S."/>
            <person name="Wang X."/>
            <person name="Wei L."/>
            <person name="Li C."/>
            <person name="Ma Q."/>
            <person name="Ju M."/>
            <person name="Zhao R."/>
            <person name="Li G."/>
            <person name="Mu C."/>
            <person name="Tian Q."/>
            <person name="Mei H."/>
            <person name="Zhang T."/>
            <person name="Gao T."/>
            <person name="Zhang H."/>
        </authorList>
    </citation>
    <scope>NUCLEOTIDE SEQUENCE</scope>
    <source>
        <strain evidence="1">3651</strain>
    </source>
</reference>
<reference evidence="1" key="1">
    <citation type="submission" date="2020-06" db="EMBL/GenBank/DDBJ databases">
        <authorList>
            <person name="Li T."/>
            <person name="Hu X."/>
            <person name="Zhang T."/>
            <person name="Song X."/>
            <person name="Zhang H."/>
            <person name="Dai N."/>
            <person name="Sheng W."/>
            <person name="Hou X."/>
            <person name="Wei L."/>
        </authorList>
    </citation>
    <scope>NUCLEOTIDE SEQUENCE</scope>
    <source>
        <strain evidence="1">3651</strain>
        <tissue evidence="1">Leaf</tissue>
    </source>
</reference>
<keyword evidence="2" id="KW-1185">Reference proteome</keyword>